<dbReference type="RefSeq" id="WP_066642027.1">
    <property type="nucleotide sequence ID" value="NZ_CP060286.1"/>
</dbReference>
<dbReference type="InterPro" id="IPR050250">
    <property type="entry name" value="Macrolide_Exporter_MacB"/>
</dbReference>
<feature type="transmembrane region" description="Helical" evidence="7">
    <location>
        <begin position="296"/>
        <end position="321"/>
    </location>
</feature>
<evidence type="ECO:0000256" key="3">
    <source>
        <dbReference type="ARBA" id="ARBA00022692"/>
    </source>
</evidence>
<accession>A0A7G8T969</accession>
<evidence type="ECO:0000256" key="6">
    <source>
        <dbReference type="ARBA" id="ARBA00038076"/>
    </source>
</evidence>
<dbReference type="Proteomes" id="UP000515909">
    <property type="component" value="Chromosome"/>
</dbReference>
<evidence type="ECO:0000256" key="7">
    <source>
        <dbReference type="SAM" id="Phobius"/>
    </source>
</evidence>
<keyword evidence="12" id="KW-1185">Reference proteome</keyword>
<evidence type="ECO:0000256" key="1">
    <source>
        <dbReference type="ARBA" id="ARBA00004651"/>
    </source>
</evidence>
<organism evidence="10 12">
    <name type="scientific">Caproicibacter fermentans</name>
    <dbReference type="NCBI Taxonomy" id="2576756"/>
    <lineage>
        <taxon>Bacteria</taxon>
        <taxon>Bacillati</taxon>
        <taxon>Bacillota</taxon>
        <taxon>Clostridia</taxon>
        <taxon>Eubacteriales</taxon>
        <taxon>Acutalibacteraceae</taxon>
        <taxon>Caproicibacter</taxon>
    </lineage>
</organism>
<dbReference type="GO" id="GO:0022857">
    <property type="term" value="F:transmembrane transporter activity"/>
    <property type="evidence" value="ECO:0007669"/>
    <property type="project" value="TreeGrafter"/>
</dbReference>
<feature type="transmembrane region" description="Helical" evidence="7">
    <location>
        <begin position="21"/>
        <end position="42"/>
    </location>
</feature>
<dbReference type="Proteomes" id="UP000469440">
    <property type="component" value="Unassembled WGS sequence"/>
</dbReference>
<dbReference type="KEGG" id="cfem:HCR03_15955"/>
<reference evidence="11 13" key="2">
    <citation type="submission" date="2020-08" db="EMBL/GenBank/DDBJ databases">
        <title>The isolate Caproiciproducens sp. 7D4C2 produces n-caproate at mildly acidic conditions from hexoses: genome and rBOX comparison with related strains and chain-elongating bacteria.</title>
        <authorList>
            <person name="Esquivel-Elizondo S."/>
            <person name="Bagci C."/>
            <person name="Temovska M."/>
            <person name="Jeon B.S."/>
            <person name="Bessarab I."/>
            <person name="Williams R.B.H."/>
            <person name="Huson D.H."/>
            <person name="Angenent L.T."/>
        </authorList>
    </citation>
    <scope>NUCLEOTIDE SEQUENCE [LARGE SCALE GENOMIC DNA]</scope>
    <source>
        <strain evidence="11 13">7D4C2</strain>
    </source>
</reference>
<dbReference type="OrthoDB" id="9770036at2"/>
<evidence type="ECO:0000313" key="13">
    <source>
        <dbReference type="Proteomes" id="UP000515909"/>
    </source>
</evidence>
<protein>
    <submittedName>
        <fullName evidence="10 11">ABC transporter permease</fullName>
    </submittedName>
</protein>
<dbReference type="InterPro" id="IPR003838">
    <property type="entry name" value="ABC3_permease_C"/>
</dbReference>
<dbReference type="Pfam" id="PF12704">
    <property type="entry name" value="MacB_PCD"/>
    <property type="match status" value="1"/>
</dbReference>
<keyword evidence="2" id="KW-1003">Cell membrane</keyword>
<reference evidence="10 12" key="1">
    <citation type="submission" date="2019-09" db="EMBL/GenBank/DDBJ databases">
        <title>Genome sequence of Clostridium sp. EA1.</title>
        <authorList>
            <person name="Poehlein A."/>
            <person name="Bengelsdorf F.R."/>
            <person name="Daniel R."/>
        </authorList>
    </citation>
    <scope>NUCLEOTIDE SEQUENCE [LARGE SCALE GENOMIC DNA]</scope>
    <source>
        <strain evidence="10 12">EA1</strain>
    </source>
</reference>
<feature type="transmembrane region" description="Helical" evidence="7">
    <location>
        <begin position="342"/>
        <end position="375"/>
    </location>
</feature>
<keyword evidence="3 7" id="KW-0812">Transmembrane</keyword>
<evidence type="ECO:0000313" key="12">
    <source>
        <dbReference type="Proteomes" id="UP000469440"/>
    </source>
</evidence>
<dbReference type="GO" id="GO:0005886">
    <property type="term" value="C:plasma membrane"/>
    <property type="evidence" value="ECO:0007669"/>
    <property type="project" value="UniProtKB-SubCell"/>
</dbReference>
<comment type="subcellular location">
    <subcellularLocation>
        <location evidence="1">Cell membrane</location>
        <topology evidence="1">Multi-pass membrane protein</topology>
    </subcellularLocation>
</comment>
<dbReference type="InterPro" id="IPR025857">
    <property type="entry name" value="MacB_PCD"/>
</dbReference>
<dbReference type="EMBL" id="CP060286">
    <property type="protein sequence ID" value="QNK40160.1"/>
    <property type="molecule type" value="Genomic_DNA"/>
</dbReference>
<evidence type="ECO:0000259" key="8">
    <source>
        <dbReference type="Pfam" id="PF02687"/>
    </source>
</evidence>
<evidence type="ECO:0000256" key="5">
    <source>
        <dbReference type="ARBA" id="ARBA00023136"/>
    </source>
</evidence>
<dbReference type="EMBL" id="VWXL01000019">
    <property type="protein sequence ID" value="MVB10087.1"/>
    <property type="molecule type" value="Genomic_DNA"/>
</dbReference>
<accession>A0A6N8HX57</accession>
<evidence type="ECO:0000259" key="9">
    <source>
        <dbReference type="Pfam" id="PF12704"/>
    </source>
</evidence>
<sequence>MFLKENVILAVAGLRANKIRAFLTMLGIIIGIGSVIAIVSIGDAVTNNVSDTMAGLGANNIYVYVAPSDNDSIYGQMNGSGTEKMDDSDLLTFEQIEQVRKKFSNEISDLALYESVGSGKAQDGHKYANVTIYGANPGFGSVENVDVQKGRFLTDRDISGNRSVAVVSDKLVSNMFGSGTDPLGQKINVDTSDGVESYTIVGVYKYVQQGFGGAAVADKDISTTLYIPVSVAKETSDNQNYSSFEIRLKNVNDTHAFTDRIESYMKRLYANNPKYTCSAYNMENMLSSVTSMMGTISIAIAAIAAIALIVGGIGVMNIMLVSVTERTREIGTRKALGARSSYIRMQFIVESVIICVIGGIIGIITGIGLAAAGVALLKMKLVISVPIIFISVGFSMLIGIFFGYYPAKKASQLDPIEALRYE</sequence>
<evidence type="ECO:0000313" key="10">
    <source>
        <dbReference type="EMBL" id="MVB10087.1"/>
    </source>
</evidence>
<evidence type="ECO:0000256" key="4">
    <source>
        <dbReference type="ARBA" id="ARBA00022989"/>
    </source>
</evidence>
<keyword evidence="5 7" id="KW-0472">Membrane</keyword>
<dbReference type="PANTHER" id="PTHR30572">
    <property type="entry name" value="MEMBRANE COMPONENT OF TRANSPORTER-RELATED"/>
    <property type="match status" value="1"/>
</dbReference>
<dbReference type="AlphaFoldDB" id="A0A6N8HX57"/>
<feature type="domain" description="MacB-like periplasmic core" evidence="9">
    <location>
        <begin position="22"/>
        <end position="263"/>
    </location>
</feature>
<feature type="transmembrane region" description="Helical" evidence="7">
    <location>
        <begin position="381"/>
        <end position="405"/>
    </location>
</feature>
<keyword evidence="4 7" id="KW-1133">Transmembrane helix</keyword>
<evidence type="ECO:0000256" key="2">
    <source>
        <dbReference type="ARBA" id="ARBA00022475"/>
    </source>
</evidence>
<dbReference type="PANTHER" id="PTHR30572:SF4">
    <property type="entry name" value="ABC TRANSPORTER PERMEASE YTRF"/>
    <property type="match status" value="1"/>
</dbReference>
<proteinExistence type="inferred from homology"/>
<gene>
    <name evidence="10" type="primary">yknZ</name>
    <name evidence="10" type="ORF">CAFE_07610</name>
    <name evidence="11" type="ORF">HCR03_15955</name>
</gene>
<comment type="similarity">
    <text evidence="6">Belongs to the ABC-4 integral membrane protein family.</text>
</comment>
<evidence type="ECO:0000313" key="11">
    <source>
        <dbReference type="EMBL" id="QNK40160.1"/>
    </source>
</evidence>
<dbReference type="Pfam" id="PF02687">
    <property type="entry name" value="FtsX"/>
    <property type="match status" value="1"/>
</dbReference>
<feature type="domain" description="ABC3 transporter permease C-terminal" evidence="8">
    <location>
        <begin position="302"/>
        <end position="415"/>
    </location>
</feature>
<name>A0A6N8HX57_9FIRM</name>